<evidence type="ECO:0000313" key="7">
    <source>
        <dbReference type="EMBL" id="PWJ84104.1"/>
    </source>
</evidence>
<comment type="caution">
    <text evidence="7">The sequence shown here is derived from an EMBL/GenBank/DDBJ whole genome shotgun (WGS) entry which is preliminary data.</text>
</comment>
<evidence type="ECO:0000313" key="8">
    <source>
        <dbReference type="Proteomes" id="UP000245396"/>
    </source>
</evidence>
<keyword evidence="8" id="KW-1185">Reference proteome</keyword>
<dbReference type="PIRSF" id="PIRSF019239">
    <property type="entry name" value="MrpE"/>
    <property type="match status" value="1"/>
</dbReference>
<dbReference type="GO" id="GO:0005886">
    <property type="term" value="C:plasma membrane"/>
    <property type="evidence" value="ECO:0007669"/>
    <property type="project" value="UniProtKB-SubCell"/>
</dbReference>
<comment type="similarity">
    <text evidence="2">Belongs to the CPA3 antiporters (TC 2.A.63) subunit E family.</text>
</comment>
<keyword evidence="4" id="KW-0812">Transmembrane</keyword>
<gene>
    <name evidence="7" type="ORF">C7441_10616</name>
</gene>
<dbReference type="STRING" id="1192868.GCA_000304395_03153"/>
<name>A0A316CPI9_PSESE</name>
<dbReference type="InterPro" id="IPR002758">
    <property type="entry name" value="Cation_antiport_E"/>
</dbReference>
<sequence length="161" mass="18215">MRRLLPYPLLTASLLVMWVLLNDLTSGHVLLGAVIAISASNVMARLQPQKPRIRRWLSIPQLIAIVAADILRSNIAVARLILRQKHVRRVSGFVTIPLDLRDHTGLSVLACIVTSTPGTAWVEYDSARSTLLLHVFDLVDEGEWIDLIKNRYERLLMEIFE</sequence>
<dbReference type="NCBIfam" id="NF006520">
    <property type="entry name" value="PRK08965.1-4"/>
    <property type="match status" value="1"/>
</dbReference>
<dbReference type="EMBL" id="QGGG01000006">
    <property type="protein sequence ID" value="PWJ84104.1"/>
    <property type="molecule type" value="Genomic_DNA"/>
</dbReference>
<dbReference type="Pfam" id="PF01899">
    <property type="entry name" value="MNHE"/>
    <property type="match status" value="1"/>
</dbReference>
<organism evidence="7 8">
    <name type="scientific">Pseudaminobacter salicylatoxidans</name>
    <dbReference type="NCBI Taxonomy" id="93369"/>
    <lineage>
        <taxon>Bacteria</taxon>
        <taxon>Pseudomonadati</taxon>
        <taxon>Pseudomonadota</taxon>
        <taxon>Alphaproteobacteria</taxon>
        <taxon>Hyphomicrobiales</taxon>
        <taxon>Phyllobacteriaceae</taxon>
        <taxon>Pseudaminobacter</taxon>
    </lineage>
</organism>
<protein>
    <submittedName>
        <fullName evidence="7">Multisubunit potassium/proton antiporter PhaE subunit</fullName>
    </submittedName>
</protein>
<proteinExistence type="inferred from homology"/>
<evidence type="ECO:0000256" key="3">
    <source>
        <dbReference type="ARBA" id="ARBA00022475"/>
    </source>
</evidence>
<evidence type="ECO:0000256" key="1">
    <source>
        <dbReference type="ARBA" id="ARBA00004651"/>
    </source>
</evidence>
<accession>A0A316CPI9</accession>
<keyword evidence="6" id="KW-0472">Membrane</keyword>
<evidence type="ECO:0000256" key="2">
    <source>
        <dbReference type="ARBA" id="ARBA00006228"/>
    </source>
</evidence>
<evidence type="ECO:0000256" key="5">
    <source>
        <dbReference type="ARBA" id="ARBA00022989"/>
    </source>
</evidence>
<evidence type="ECO:0000256" key="4">
    <source>
        <dbReference type="ARBA" id="ARBA00022692"/>
    </source>
</evidence>
<keyword evidence="3" id="KW-1003">Cell membrane</keyword>
<dbReference type="Proteomes" id="UP000245396">
    <property type="component" value="Unassembled WGS sequence"/>
</dbReference>
<dbReference type="PANTHER" id="PTHR34584:SF1">
    <property type="entry name" value="NA(+)_H(+) ANTIPORTER SUBUNIT E1"/>
    <property type="match status" value="1"/>
</dbReference>
<keyword evidence="5" id="KW-1133">Transmembrane helix</keyword>
<evidence type="ECO:0000256" key="6">
    <source>
        <dbReference type="ARBA" id="ARBA00023136"/>
    </source>
</evidence>
<dbReference type="PANTHER" id="PTHR34584">
    <property type="entry name" value="NA(+)/H(+) ANTIPORTER SUBUNIT E1"/>
    <property type="match status" value="1"/>
</dbReference>
<dbReference type="GO" id="GO:0008324">
    <property type="term" value="F:monoatomic cation transmembrane transporter activity"/>
    <property type="evidence" value="ECO:0007669"/>
    <property type="project" value="InterPro"/>
</dbReference>
<dbReference type="RefSeq" id="WP_109612731.1">
    <property type="nucleotide sequence ID" value="NZ_QGGG01000006.1"/>
</dbReference>
<dbReference type="AlphaFoldDB" id="A0A316CPI9"/>
<dbReference type="OrthoDB" id="9807187at2"/>
<reference evidence="7 8" key="1">
    <citation type="submission" date="2018-05" db="EMBL/GenBank/DDBJ databases">
        <title>Genomic Encyclopedia of Type Strains, Phase IV (KMG-IV): sequencing the most valuable type-strain genomes for metagenomic binning, comparative biology and taxonomic classification.</title>
        <authorList>
            <person name="Goeker M."/>
        </authorList>
    </citation>
    <scope>NUCLEOTIDE SEQUENCE [LARGE SCALE GENOMIC DNA]</scope>
    <source>
        <strain evidence="7 8">DSM 6986</strain>
    </source>
</reference>
<comment type="subcellular location">
    <subcellularLocation>
        <location evidence="1">Cell membrane</location>
        <topology evidence="1">Multi-pass membrane protein</topology>
    </subcellularLocation>
</comment>